<dbReference type="InterPro" id="IPR000843">
    <property type="entry name" value="HTH_LacI"/>
</dbReference>
<dbReference type="RefSeq" id="WP_324612036.1">
    <property type="nucleotide sequence ID" value="NZ_WKKW01000002.1"/>
</dbReference>
<dbReference type="InterPro" id="IPR046335">
    <property type="entry name" value="LacI/GalR-like_sensor"/>
</dbReference>
<proteinExistence type="predicted"/>
<dbReference type="InterPro" id="IPR028082">
    <property type="entry name" value="Peripla_BP_I"/>
</dbReference>
<dbReference type="PROSITE" id="PS00356">
    <property type="entry name" value="HTH_LACI_1"/>
    <property type="match status" value="1"/>
</dbReference>
<dbReference type="SUPFAM" id="SSF53822">
    <property type="entry name" value="Periplasmic binding protein-like I"/>
    <property type="match status" value="1"/>
</dbReference>
<organism evidence="5 6">
    <name type="scientific">Bifidobacterium asteroides</name>
    <dbReference type="NCBI Taxonomy" id="1684"/>
    <lineage>
        <taxon>Bacteria</taxon>
        <taxon>Bacillati</taxon>
        <taxon>Actinomycetota</taxon>
        <taxon>Actinomycetes</taxon>
        <taxon>Bifidobacteriales</taxon>
        <taxon>Bifidobacteriaceae</taxon>
        <taxon>Bifidobacterium</taxon>
    </lineage>
</organism>
<evidence type="ECO:0000313" key="5">
    <source>
        <dbReference type="EMBL" id="MSD90854.1"/>
    </source>
</evidence>
<dbReference type="AlphaFoldDB" id="A0A6N7TYJ5"/>
<dbReference type="PROSITE" id="PS50932">
    <property type="entry name" value="HTH_LACI_2"/>
    <property type="match status" value="1"/>
</dbReference>
<protein>
    <submittedName>
        <fullName evidence="5">LacI family DNA-binding transcriptional regulator</fullName>
    </submittedName>
</protein>
<dbReference type="SMART" id="SM00354">
    <property type="entry name" value="HTH_LACI"/>
    <property type="match status" value="1"/>
</dbReference>
<evidence type="ECO:0000313" key="6">
    <source>
        <dbReference type="Proteomes" id="UP000436357"/>
    </source>
</evidence>
<dbReference type="Pfam" id="PF00356">
    <property type="entry name" value="LacI"/>
    <property type="match status" value="1"/>
</dbReference>
<dbReference type="InterPro" id="IPR010982">
    <property type="entry name" value="Lambda_DNA-bd_dom_sf"/>
</dbReference>
<accession>A0A6N7TYJ5</accession>
<evidence type="ECO:0000259" key="4">
    <source>
        <dbReference type="PROSITE" id="PS50932"/>
    </source>
</evidence>
<dbReference type="GO" id="GO:0000976">
    <property type="term" value="F:transcription cis-regulatory region binding"/>
    <property type="evidence" value="ECO:0007669"/>
    <property type="project" value="TreeGrafter"/>
</dbReference>
<keyword evidence="3" id="KW-0804">Transcription</keyword>
<dbReference type="Proteomes" id="UP000436357">
    <property type="component" value="Unassembled WGS sequence"/>
</dbReference>
<evidence type="ECO:0000256" key="1">
    <source>
        <dbReference type="ARBA" id="ARBA00023015"/>
    </source>
</evidence>
<dbReference type="CDD" id="cd01392">
    <property type="entry name" value="HTH_LacI"/>
    <property type="match status" value="1"/>
</dbReference>
<name>A0A6N7TYJ5_9BIFI</name>
<dbReference type="PANTHER" id="PTHR30146">
    <property type="entry name" value="LACI-RELATED TRANSCRIPTIONAL REPRESSOR"/>
    <property type="match status" value="1"/>
</dbReference>
<dbReference type="Pfam" id="PF13377">
    <property type="entry name" value="Peripla_BP_3"/>
    <property type="match status" value="1"/>
</dbReference>
<comment type="caution">
    <text evidence="5">The sequence shown here is derived from an EMBL/GenBank/DDBJ whole genome shotgun (WGS) entry which is preliminary data.</text>
</comment>
<evidence type="ECO:0000256" key="2">
    <source>
        <dbReference type="ARBA" id="ARBA00023125"/>
    </source>
</evidence>
<dbReference type="Gene3D" id="3.40.50.2300">
    <property type="match status" value="2"/>
</dbReference>
<dbReference type="PANTHER" id="PTHR30146:SF153">
    <property type="entry name" value="LACTOSE OPERON REPRESSOR"/>
    <property type="match status" value="1"/>
</dbReference>
<reference evidence="5 6" key="1">
    <citation type="submission" date="2019-11" db="EMBL/GenBank/DDBJ databases">
        <title>Draft Genome Sequence of Plant Growth-Promoting Rhizosphere-Associated Bacteria.</title>
        <authorList>
            <person name="Vasilyev I.Y."/>
            <person name="Radchenko V."/>
            <person name="Ilnitskaya E.V."/>
        </authorList>
    </citation>
    <scope>NUCLEOTIDE SEQUENCE [LARGE SCALE GENOMIC DNA]</scope>
    <source>
        <strain evidence="5 6">VRA_9sq_n</strain>
    </source>
</reference>
<keyword evidence="1" id="KW-0805">Transcription regulation</keyword>
<feature type="domain" description="HTH lacI-type" evidence="4">
    <location>
        <begin position="1"/>
        <end position="44"/>
    </location>
</feature>
<dbReference type="Gene3D" id="1.10.260.40">
    <property type="entry name" value="lambda repressor-like DNA-binding domains"/>
    <property type="match status" value="1"/>
</dbReference>
<dbReference type="EMBL" id="WKKW01000002">
    <property type="protein sequence ID" value="MSD90854.1"/>
    <property type="molecule type" value="Genomic_DNA"/>
</dbReference>
<gene>
    <name evidence="5" type="ORF">GKC41_04155</name>
</gene>
<evidence type="ECO:0000256" key="3">
    <source>
        <dbReference type="ARBA" id="ARBA00023163"/>
    </source>
</evidence>
<keyword evidence="2 5" id="KW-0238">DNA-binding</keyword>
<dbReference type="SUPFAM" id="SSF47413">
    <property type="entry name" value="lambda repressor-like DNA-binding domains"/>
    <property type="match status" value="1"/>
</dbReference>
<sequence>MKVSEIAELAGVSASTVSKVINGRAGIAAETRRHVEEVLEENGYFKPLVSTKVSHTIELVLDHIDSDCTTAFTKEVSYWVQQAGFALTVTQLEAGLSIEHCFRNIIDRNPMGVVIHQITQIPEAEKKLLKSRNIPYVILNPVTPLDDKAMWVSFDRWTGAFQITQYLISMGHRRIGIINGPADAQATISRYGGFLTAAHHEDIDTSDELEETTDLSPQSGYEAACHLLDRSDRPTAIFACNDQVATAVYRAAHERGLSIPDDLSVVGFEDIFPANYLDPPLTTVHQPFNSASRKAIEMIIDQRRNRKTENHVVLPMTIVKRGSVMRPKEH</sequence>
<dbReference type="GO" id="GO:0003700">
    <property type="term" value="F:DNA-binding transcription factor activity"/>
    <property type="evidence" value="ECO:0007669"/>
    <property type="project" value="TreeGrafter"/>
</dbReference>